<proteinExistence type="predicted"/>
<evidence type="ECO:0000313" key="2">
    <source>
        <dbReference type="Proteomes" id="UP001172386"/>
    </source>
</evidence>
<dbReference type="Proteomes" id="UP001172386">
    <property type="component" value="Unassembled WGS sequence"/>
</dbReference>
<evidence type="ECO:0000313" key="1">
    <source>
        <dbReference type="EMBL" id="KAJ9651467.1"/>
    </source>
</evidence>
<dbReference type="EMBL" id="JAPDRQ010000255">
    <property type="protein sequence ID" value="KAJ9651467.1"/>
    <property type="molecule type" value="Genomic_DNA"/>
</dbReference>
<accession>A0ACC2ZUZ8</accession>
<keyword evidence="2" id="KW-1185">Reference proteome</keyword>
<name>A0ACC2ZUZ8_9EURO</name>
<reference evidence="1" key="1">
    <citation type="submission" date="2022-10" db="EMBL/GenBank/DDBJ databases">
        <title>Culturing micro-colonial fungi from biological soil crusts in the Mojave desert and describing Neophaeococcomyces mojavensis, and introducing the new genera and species Taxawa tesnikishii.</title>
        <authorList>
            <person name="Kurbessoian T."/>
            <person name="Stajich J.E."/>
        </authorList>
    </citation>
    <scope>NUCLEOTIDE SEQUENCE</scope>
    <source>
        <strain evidence="1">JES_112</strain>
    </source>
</reference>
<gene>
    <name evidence="1" type="ORF">H2198_009261</name>
</gene>
<protein>
    <submittedName>
        <fullName evidence="1">Uncharacterized protein</fullName>
    </submittedName>
</protein>
<comment type="caution">
    <text evidence="1">The sequence shown here is derived from an EMBL/GenBank/DDBJ whole genome shotgun (WGS) entry which is preliminary data.</text>
</comment>
<organism evidence="1 2">
    <name type="scientific">Neophaeococcomyces mojaviensis</name>
    <dbReference type="NCBI Taxonomy" id="3383035"/>
    <lineage>
        <taxon>Eukaryota</taxon>
        <taxon>Fungi</taxon>
        <taxon>Dikarya</taxon>
        <taxon>Ascomycota</taxon>
        <taxon>Pezizomycotina</taxon>
        <taxon>Eurotiomycetes</taxon>
        <taxon>Chaetothyriomycetidae</taxon>
        <taxon>Chaetothyriales</taxon>
        <taxon>Chaetothyriales incertae sedis</taxon>
        <taxon>Neophaeococcomyces</taxon>
    </lineage>
</organism>
<sequence>MATTTVTTTQTASPIAPASDRKPTATEKSYVGDFQWKDVLIPDNVGKGNVKLWYQRRTLIQYVCLAALGLYSFYHSQSPGLRAAGLGLLFPGAGLIAVFTIPSILAFVLSTALIPLVLFAWFGAGGILFPIVLWAGTSALAGFLARGTLLDSAGPIVAALCVGGIGYATFRTATANEQARQKRQKRNEYLIRAVQQNQANGKRVAPGSRELDLKTLRFVQWYIELGLTSMDDFSYHDVIDQFQTSAIRYQLYEAVSDLGVYQFIYAPNFHGYLSKAQRNCIEKSLTERVVGFWKYESLWGKFNAHNWDPIIKDDIMVSGYVLQAVGIYQSNTGDDRYTKPGSLEFEVDKSHKYKYDFRSIADAVKRNWDEGPYCLYSCEPNWIYTLCNLVGISGTVLAERLLGVPYASQLKKTFEAALEEEFTTQDGTILPIRSELTGFTIPNLAGALSDGINSILCAAFLPHIAHRNWAFTRNESIKWNKEGKIELQNLVGADKIDAGNYKSGEGAIRATFAAAAAEFGDREVRDELLRQLDEEYHPVITTRTGALRNKGLSTVQSGAAMRARLSSFQDWVSLITQGPPANVRNGPILDEAPFPEVLVAKAYSHDGDSLELVLYNGKEPGTFSVRFTRLSPGRTYQLGDKSAVAAKDGTASFDIAVNGRTALMLAPSALN</sequence>